<dbReference type="AlphaFoldDB" id="V6IUT5"/>
<keyword evidence="1" id="KW-1133">Transmembrane helix</keyword>
<dbReference type="STRING" id="1395513.P343_15615"/>
<dbReference type="Proteomes" id="UP000018296">
    <property type="component" value="Unassembled WGS sequence"/>
</dbReference>
<reference evidence="2 3" key="1">
    <citation type="journal article" date="2013" name="Genome Announc.">
        <title>Genome Sequence of Sporolactobacillus laevolacticus DSM442, an Efficient Polymer-Grade D-Lactate Producer from Agricultural Waste Cottonseed as a Nitrogen Source.</title>
        <authorList>
            <person name="Wang H."/>
            <person name="Wang L."/>
            <person name="Ju J."/>
            <person name="Yu B."/>
            <person name="Ma Y."/>
        </authorList>
    </citation>
    <scope>NUCLEOTIDE SEQUENCE [LARGE SCALE GENOMIC DNA]</scope>
    <source>
        <strain evidence="2 3">DSM 442</strain>
    </source>
</reference>
<evidence type="ECO:0000256" key="1">
    <source>
        <dbReference type="SAM" id="Phobius"/>
    </source>
</evidence>
<gene>
    <name evidence="2" type="ORF">P343_15615</name>
</gene>
<feature type="transmembrane region" description="Helical" evidence="1">
    <location>
        <begin position="31"/>
        <end position="57"/>
    </location>
</feature>
<evidence type="ECO:0000313" key="2">
    <source>
        <dbReference type="EMBL" id="EST10790.1"/>
    </source>
</evidence>
<feature type="transmembrane region" description="Helical" evidence="1">
    <location>
        <begin position="7"/>
        <end position="25"/>
    </location>
</feature>
<dbReference type="EMBL" id="AWTC01000018">
    <property type="protein sequence ID" value="EST10790.1"/>
    <property type="molecule type" value="Genomic_DNA"/>
</dbReference>
<keyword evidence="1" id="KW-0812">Transmembrane</keyword>
<keyword evidence="1" id="KW-0472">Membrane</keyword>
<keyword evidence="3" id="KW-1185">Reference proteome</keyword>
<protein>
    <submittedName>
        <fullName evidence="2">Uncharacterized protein</fullName>
    </submittedName>
</protein>
<evidence type="ECO:0000313" key="3">
    <source>
        <dbReference type="Proteomes" id="UP000018296"/>
    </source>
</evidence>
<sequence>MQSIGRWILKIFVFQGEWLLFYYLIDLTGFAQINVITSLLSVFLVFICAMAVTIIVFQN</sequence>
<name>V6IUT5_9BACL</name>
<accession>V6IUT5</accession>
<organism evidence="2 3">
    <name type="scientific">Sporolactobacillus laevolacticus DSM 442</name>
    <dbReference type="NCBI Taxonomy" id="1395513"/>
    <lineage>
        <taxon>Bacteria</taxon>
        <taxon>Bacillati</taxon>
        <taxon>Bacillota</taxon>
        <taxon>Bacilli</taxon>
        <taxon>Bacillales</taxon>
        <taxon>Sporolactobacillaceae</taxon>
        <taxon>Sporolactobacillus</taxon>
    </lineage>
</organism>
<comment type="caution">
    <text evidence="2">The sequence shown here is derived from an EMBL/GenBank/DDBJ whole genome shotgun (WGS) entry which is preliminary data.</text>
</comment>
<proteinExistence type="predicted"/>